<keyword evidence="1" id="KW-0472">Membrane</keyword>
<dbReference type="EMBL" id="CAUYUJ010001235">
    <property type="protein sequence ID" value="CAK0794968.1"/>
    <property type="molecule type" value="Genomic_DNA"/>
</dbReference>
<proteinExistence type="predicted"/>
<gene>
    <name evidence="2" type="ORF">PCOR1329_LOCUS4780</name>
</gene>
<name>A0ABN9PPE1_9DINO</name>
<evidence type="ECO:0000256" key="1">
    <source>
        <dbReference type="SAM" id="Phobius"/>
    </source>
</evidence>
<feature type="transmembrane region" description="Helical" evidence="1">
    <location>
        <begin position="75"/>
        <end position="98"/>
    </location>
</feature>
<comment type="caution">
    <text evidence="2">The sequence shown here is derived from an EMBL/GenBank/DDBJ whole genome shotgun (WGS) entry which is preliminary data.</text>
</comment>
<organism evidence="2 3">
    <name type="scientific">Prorocentrum cordatum</name>
    <dbReference type="NCBI Taxonomy" id="2364126"/>
    <lineage>
        <taxon>Eukaryota</taxon>
        <taxon>Sar</taxon>
        <taxon>Alveolata</taxon>
        <taxon>Dinophyceae</taxon>
        <taxon>Prorocentrales</taxon>
        <taxon>Prorocentraceae</taxon>
        <taxon>Prorocentrum</taxon>
    </lineage>
</organism>
<accession>A0ABN9PPE1</accession>
<reference evidence="2" key="1">
    <citation type="submission" date="2023-10" db="EMBL/GenBank/DDBJ databases">
        <authorList>
            <person name="Chen Y."/>
            <person name="Shah S."/>
            <person name="Dougan E. K."/>
            <person name="Thang M."/>
            <person name="Chan C."/>
        </authorList>
    </citation>
    <scope>NUCLEOTIDE SEQUENCE [LARGE SCALE GENOMIC DNA]</scope>
</reference>
<dbReference type="Proteomes" id="UP001189429">
    <property type="component" value="Unassembled WGS sequence"/>
</dbReference>
<evidence type="ECO:0000313" key="2">
    <source>
        <dbReference type="EMBL" id="CAK0794968.1"/>
    </source>
</evidence>
<evidence type="ECO:0000313" key="3">
    <source>
        <dbReference type="Proteomes" id="UP001189429"/>
    </source>
</evidence>
<keyword evidence="1" id="KW-1133">Transmembrane helix</keyword>
<protein>
    <submittedName>
        <fullName evidence="2">Uncharacterized protein</fullName>
    </submittedName>
</protein>
<sequence length="121" mass="13105">HLVQWLCTGWGAREAFVQGPLKFLGALCLVPYAASVIAAQIWLRTVAFVVWLAVVCPCCRLQRADNVFDAFERDLALPLLQCSFLAFACTLAAITLGAGQLDSYGRFAVGAAALYYTGMLL</sequence>
<feature type="non-terminal residue" evidence="2">
    <location>
        <position position="1"/>
    </location>
</feature>
<feature type="non-terminal residue" evidence="2">
    <location>
        <position position="121"/>
    </location>
</feature>
<keyword evidence="3" id="KW-1185">Reference proteome</keyword>
<keyword evidence="1" id="KW-0812">Transmembrane</keyword>
<feature type="transmembrane region" description="Helical" evidence="1">
    <location>
        <begin position="29"/>
        <end position="54"/>
    </location>
</feature>